<feature type="transmembrane region" description="Helical" evidence="5">
    <location>
        <begin position="7"/>
        <end position="27"/>
    </location>
</feature>
<feature type="transmembrane region" description="Helical" evidence="5">
    <location>
        <begin position="269"/>
        <end position="292"/>
    </location>
</feature>
<dbReference type="EMBL" id="CP059693">
    <property type="protein sequence ID" value="WDE10672.1"/>
    <property type="molecule type" value="Genomic_DNA"/>
</dbReference>
<dbReference type="Proteomes" id="UP001215231">
    <property type="component" value="Chromosome"/>
</dbReference>
<dbReference type="InterPro" id="IPR000620">
    <property type="entry name" value="EamA_dom"/>
</dbReference>
<dbReference type="PANTHER" id="PTHR32322:SF9">
    <property type="entry name" value="AMINO-ACID METABOLITE EFFLUX PUMP-RELATED"/>
    <property type="match status" value="1"/>
</dbReference>
<organism evidence="7 8">
    <name type="scientific">Thalassomonas haliotis</name>
    <dbReference type="NCBI Taxonomy" id="485448"/>
    <lineage>
        <taxon>Bacteria</taxon>
        <taxon>Pseudomonadati</taxon>
        <taxon>Pseudomonadota</taxon>
        <taxon>Gammaproteobacteria</taxon>
        <taxon>Alteromonadales</taxon>
        <taxon>Colwelliaceae</taxon>
        <taxon>Thalassomonas</taxon>
    </lineage>
</organism>
<feature type="transmembrane region" description="Helical" evidence="5">
    <location>
        <begin position="33"/>
        <end position="51"/>
    </location>
</feature>
<accession>A0ABY7VBB3</accession>
<evidence type="ECO:0000256" key="4">
    <source>
        <dbReference type="ARBA" id="ARBA00023136"/>
    </source>
</evidence>
<feature type="transmembrane region" description="Helical" evidence="5">
    <location>
        <begin position="143"/>
        <end position="163"/>
    </location>
</feature>
<evidence type="ECO:0000259" key="6">
    <source>
        <dbReference type="Pfam" id="PF00892"/>
    </source>
</evidence>
<feature type="transmembrane region" description="Helical" evidence="5">
    <location>
        <begin position="216"/>
        <end position="237"/>
    </location>
</feature>
<protein>
    <submittedName>
        <fullName evidence="7">EamA family transporter</fullName>
    </submittedName>
</protein>
<feature type="domain" description="EamA" evidence="6">
    <location>
        <begin position="144"/>
        <end position="286"/>
    </location>
</feature>
<dbReference type="RefSeq" id="WP_274050723.1">
    <property type="nucleotide sequence ID" value="NZ_CP059693.1"/>
</dbReference>
<keyword evidence="3 5" id="KW-1133">Transmembrane helix</keyword>
<dbReference type="SUPFAM" id="SSF103481">
    <property type="entry name" value="Multidrug resistance efflux transporter EmrE"/>
    <property type="match status" value="2"/>
</dbReference>
<feature type="domain" description="EamA" evidence="6">
    <location>
        <begin position="7"/>
        <end position="130"/>
    </location>
</feature>
<comment type="subcellular location">
    <subcellularLocation>
        <location evidence="1">Membrane</location>
        <topology evidence="1">Multi-pass membrane protein</topology>
    </subcellularLocation>
</comment>
<dbReference type="Pfam" id="PF00892">
    <property type="entry name" value="EamA"/>
    <property type="match status" value="2"/>
</dbReference>
<keyword evidence="2 5" id="KW-0812">Transmembrane</keyword>
<evidence type="ECO:0000256" key="3">
    <source>
        <dbReference type="ARBA" id="ARBA00022989"/>
    </source>
</evidence>
<sequence>MTLKDSILGFLIIFLWGINFVVIAWGLEGMPPLLMGACRFLLVALIGSLFIKPPKIPWQWLLAYGLTLGFGQFAFLFSAMAFGMPAGLASLVLQSQALFTLLFAALLLKEGITVLQILAMLVSGIGLYLVAGEGSGQGTAMAPLGFILTLAAAMCWALGNIVNRTINKRGYQANLGLVIWSAWIPPIPFLLASYYFEGGEIMQEALLTIELTTLAALFYLAVAATIIGYSLWSYLLGCYPAAQIAPLTLAVPVVGLAAAAYFLGEVVSLQQGLGIVLVMFGLVLSVAGGRLLGGVKSFYLNRVQKNS</sequence>
<evidence type="ECO:0000256" key="2">
    <source>
        <dbReference type="ARBA" id="ARBA00022692"/>
    </source>
</evidence>
<evidence type="ECO:0000313" key="7">
    <source>
        <dbReference type="EMBL" id="WDE10672.1"/>
    </source>
</evidence>
<name>A0ABY7VBB3_9GAMM</name>
<keyword evidence="8" id="KW-1185">Reference proteome</keyword>
<evidence type="ECO:0000256" key="5">
    <source>
        <dbReference type="SAM" id="Phobius"/>
    </source>
</evidence>
<feature type="transmembrane region" description="Helical" evidence="5">
    <location>
        <begin position="175"/>
        <end position="196"/>
    </location>
</feature>
<dbReference type="PANTHER" id="PTHR32322">
    <property type="entry name" value="INNER MEMBRANE TRANSPORTER"/>
    <property type="match status" value="1"/>
</dbReference>
<reference evidence="7 8" key="1">
    <citation type="journal article" date="2022" name="Mar. Drugs">
        <title>Bioassay-Guided Fractionation Leads to the Detection of Cholic Acid Generated by the Rare Thalassomonas sp.</title>
        <authorList>
            <person name="Pheiffer F."/>
            <person name="Schneider Y.K."/>
            <person name="Hansen E.H."/>
            <person name="Andersen J.H."/>
            <person name="Isaksson J."/>
            <person name="Busche T."/>
            <person name="R C."/>
            <person name="Kalinowski J."/>
            <person name="Zyl L.V."/>
            <person name="Trindade M."/>
        </authorList>
    </citation>
    <scope>NUCLEOTIDE SEQUENCE [LARGE SCALE GENOMIC DNA]</scope>
    <source>
        <strain evidence="7 8">A5K-61T</strain>
    </source>
</reference>
<feature type="transmembrane region" description="Helical" evidence="5">
    <location>
        <begin position="88"/>
        <end position="107"/>
    </location>
</feature>
<dbReference type="InterPro" id="IPR050638">
    <property type="entry name" value="AA-Vitamin_Transporters"/>
</dbReference>
<feature type="transmembrane region" description="Helical" evidence="5">
    <location>
        <begin position="244"/>
        <end position="263"/>
    </location>
</feature>
<feature type="transmembrane region" description="Helical" evidence="5">
    <location>
        <begin position="63"/>
        <end position="82"/>
    </location>
</feature>
<gene>
    <name evidence="7" type="ORF">H3N35_20810</name>
</gene>
<evidence type="ECO:0000256" key="1">
    <source>
        <dbReference type="ARBA" id="ARBA00004141"/>
    </source>
</evidence>
<dbReference type="InterPro" id="IPR037185">
    <property type="entry name" value="EmrE-like"/>
</dbReference>
<evidence type="ECO:0000313" key="8">
    <source>
        <dbReference type="Proteomes" id="UP001215231"/>
    </source>
</evidence>
<keyword evidence="4 5" id="KW-0472">Membrane</keyword>
<proteinExistence type="predicted"/>
<feature type="transmembrane region" description="Helical" evidence="5">
    <location>
        <begin position="114"/>
        <end position="131"/>
    </location>
</feature>